<evidence type="ECO:0000313" key="3">
    <source>
        <dbReference type="EMBL" id="HGG03028.1"/>
    </source>
</evidence>
<evidence type="ECO:0000259" key="2">
    <source>
        <dbReference type="Pfam" id="PF12146"/>
    </source>
</evidence>
<dbReference type="SUPFAM" id="SSF53474">
    <property type="entry name" value="alpha/beta-Hydrolases"/>
    <property type="match status" value="1"/>
</dbReference>
<dbReference type="PANTHER" id="PTHR12277:SF81">
    <property type="entry name" value="PROTEIN ABHD13"/>
    <property type="match status" value="1"/>
</dbReference>
<keyword evidence="1" id="KW-0472">Membrane</keyword>
<sequence length="275" mass="30306">MDKKKIRRLLVGEFSLMRLVRSVIFIYTAVGLWAYFGTDRQIFLPQPSTYTDNPDIFPLPSANGALIRAIHLPSPQAKYTILYSHGNAEDLGDVLPTLQALQNSGFSVLAYDYQGYGQSEGSPTVANAYGDITAAYQYLRESLGVPPHQIIIYGRSVGGGPSTYLASREPVAGLILESTFISAFRVVTHIPIFPFDKFPNLHHLKQVNAPVLIIHGTQDEVIPFWHGQTLFAAAKEPKRFLGVEGAGHDDLMWIAGEKYTAALQDFAALLNSNKP</sequence>
<keyword evidence="1" id="KW-1133">Transmembrane helix</keyword>
<dbReference type="EMBL" id="DSPX01000207">
    <property type="protein sequence ID" value="HGG03028.1"/>
    <property type="molecule type" value="Genomic_DNA"/>
</dbReference>
<name>A0A7C3ZZ50_9CYAN</name>
<protein>
    <submittedName>
        <fullName evidence="3">Alpha/beta hydrolase</fullName>
    </submittedName>
</protein>
<reference evidence="3" key="1">
    <citation type="journal article" date="2020" name="mSystems">
        <title>Genome- and Community-Level Interaction Insights into Carbon Utilization and Element Cycling Functions of Hydrothermarchaeota in Hydrothermal Sediment.</title>
        <authorList>
            <person name="Zhou Z."/>
            <person name="Liu Y."/>
            <person name="Xu W."/>
            <person name="Pan J."/>
            <person name="Luo Z.H."/>
            <person name="Li M."/>
        </authorList>
    </citation>
    <scope>NUCLEOTIDE SEQUENCE [LARGE SCALE GENOMIC DNA]</scope>
    <source>
        <strain evidence="3">SpSt-374</strain>
    </source>
</reference>
<dbReference type="InterPro" id="IPR029058">
    <property type="entry name" value="AB_hydrolase_fold"/>
</dbReference>
<dbReference type="PANTHER" id="PTHR12277">
    <property type="entry name" value="ALPHA/BETA HYDROLASE DOMAIN-CONTAINING PROTEIN"/>
    <property type="match status" value="1"/>
</dbReference>
<organism evidence="3">
    <name type="scientific">Planktothricoides sp. SpSt-374</name>
    <dbReference type="NCBI Taxonomy" id="2282167"/>
    <lineage>
        <taxon>Bacteria</taxon>
        <taxon>Bacillati</taxon>
        <taxon>Cyanobacteriota</taxon>
        <taxon>Cyanophyceae</taxon>
        <taxon>Oscillatoriophycideae</taxon>
        <taxon>Oscillatoriales</taxon>
        <taxon>Oscillatoriaceae</taxon>
        <taxon>Planktothricoides</taxon>
    </lineage>
</organism>
<dbReference type="GO" id="GO:0016787">
    <property type="term" value="F:hydrolase activity"/>
    <property type="evidence" value="ECO:0007669"/>
    <property type="project" value="UniProtKB-KW"/>
</dbReference>
<keyword evidence="1" id="KW-0812">Transmembrane</keyword>
<evidence type="ECO:0000256" key="1">
    <source>
        <dbReference type="SAM" id="Phobius"/>
    </source>
</evidence>
<accession>A0A7C3ZZ50</accession>
<feature type="domain" description="Serine aminopeptidase S33" evidence="2">
    <location>
        <begin position="76"/>
        <end position="182"/>
    </location>
</feature>
<dbReference type="Pfam" id="PF12146">
    <property type="entry name" value="Hydrolase_4"/>
    <property type="match status" value="1"/>
</dbReference>
<proteinExistence type="predicted"/>
<dbReference type="InterPro" id="IPR022742">
    <property type="entry name" value="Hydrolase_4"/>
</dbReference>
<dbReference type="AlphaFoldDB" id="A0A7C3ZZ50"/>
<keyword evidence="3" id="KW-0378">Hydrolase</keyword>
<gene>
    <name evidence="3" type="ORF">ENR15_20890</name>
</gene>
<comment type="caution">
    <text evidence="3">The sequence shown here is derived from an EMBL/GenBank/DDBJ whole genome shotgun (WGS) entry which is preliminary data.</text>
</comment>
<dbReference type="Gene3D" id="3.40.50.1820">
    <property type="entry name" value="alpha/beta hydrolase"/>
    <property type="match status" value="1"/>
</dbReference>
<feature type="transmembrane region" description="Helical" evidence="1">
    <location>
        <begin position="20"/>
        <end position="36"/>
    </location>
</feature>